<sequence>MKNIKTICPICRNNQVNLFEIEFGLNCLMCVNETCNFPFENFNSNVFLFEKNVLLNDSINQILKTYPNLNFYETTYEKVIQWTNSGNNCWLDVILCYLVNSTATTKTFNKLNDDWIGTIIEEYESILNDCKNMANNVSNYPKIVDNVYSEPTNTPNLFFKIGGRSTNNNAICNFLPNIEPNDGMSVITRMDKCRSQFCRRLDSTKFKFNFANNPMLLLLYIYKNNERFKGLINICYTKSVTCNECATERTEKVNGCVLTINNFYSVSLPKATFPSVCNDCGNPKQKNSIFIDSASDVLIVHFRFGTQSLINMQSININNVTYHLKAIILYKEAISHFVIWIHHHDEWILFDDNCSDFIQPVDAFNLANIQSNNVNLIIFEKEIVASVTKKLKNTTLMDNCHYTPNNNIYSINPNNRFSQHTNYSHIQRKLDSIKIMNRIRNNQSVYYIKLADYLDRSIG</sequence>
<dbReference type="GO" id="GO:0032183">
    <property type="term" value="F:SUMO binding"/>
    <property type="evidence" value="ECO:0007669"/>
    <property type="project" value="InterPro"/>
</dbReference>
<evidence type="ECO:0000313" key="2">
    <source>
        <dbReference type="EMBL" id="OAF68275.1"/>
    </source>
</evidence>
<dbReference type="Pfam" id="PF15499">
    <property type="entry name" value="Peptidase_C98"/>
    <property type="match status" value="1"/>
</dbReference>
<evidence type="ECO:0000259" key="1">
    <source>
        <dbReference type="PROSITE" id="PS50235"/>
    </source>
</evidence>
<dbReference type="EMBL" id="LWCA01000477">
    <property type="protein sequence ID" value="OAF68275.1"/>
    <property type="molecule type" value="Genomic_DNA"/>
</dbReference>
<dbReference type="GO" id="GO:0016926">
    <property type="term" value="P:protein desumoylation"/>
    <property type="evidence" value="ECO:0007669"/>
    <property type="project" value="TreeGrafter"/>
</dbReference>
<dbReference type="AlphaFoldDB" id="A0A177B1X4"/>
<feature type="domain" description="USP" evidence="1">
    <location>
        <begin position="80"/>
        <end position="382"/>
    </location>
</feature>
<protein>
    <recommendedName>
        <fullName evidence="1">USP domain-containing protein</fullName>
    </recommendedName>
</protein>
<dbReference type="GO" id="GO:0030576">
    <property type="term" value="P:Cajal body organization"/>
    <property type="evidence" value="ECO:0007669"/>
    <property type="project" value="InterPro"/>
</dbReference>
<dbReference type="OrthoDB" id="6160353at2759"/>
<accession>A0A177B1X4</accession>
<comment type="caution">
    <text evidence="2">The sequence shown here is derived from an EMBL/GenBank/DDBJ whole genome shotgun (WGS) entry which is preliminary data.</text>
</comment>
<dbReference type="GO" id="GO:0015030">
    <property type="term" value="C:Cajal body"/>
    <property type="evidence" value="ECO:0007669"/>
    <property type="project" value="TreeGrafter"/>
</dbReference>
<dbReference type="Proteomes" id="UP000078046">
    <property type="component" value="Unassembled WGS sequence"/>
</dbReference>
<proteinExistence type="predicted"/>
<dbReference type="InterPro" id="IPR028889">
    <property type="entry name" value="USP"/>
</dbReference>
<dbReference type="PANTHER" id="PTHR15294:SF3">
    <property type="entry name" value="SUMO-SPECIFIC ISOPEPTIDASE USPL1"/>
    <property type="match status" value="1"/>
</dbReference>
<dbReference type="InterPro" id="IPR028890">
    <property type="entry name" value="Peptidase_C98"/>
</dbReference>
<name>A0A177B1X4_9BILA</name>
<reference evidence="2 3" key="1">
    <citation type="submission" date="2016-04" db="EMBL/GenBank/DDBJ databases">
        <title>The genome of Intoshia linei affirms orthonectids as highly simplified spiralians.</title>
        <authorList>
            <person name="Mikhailov K.V."/>
            <person name="Slusarev G.S."/>
            <person name="Nikitin M.A."/>
            <person name="Logacheva M.D."/>
            <person name="Penin A."/>
            <person name="Aleoshin V."/>
            <person name="Panchin Y.V."/>
        </authorList>
    </citation>
    <scope>NUCLEOTIDE SEQUENCE [LARGE SCALE GENOMIC DNA]</scope>
    <source>
        <strain evidence="2">Intl2013</strain>
        <tissue evidence="2">Whole animal</tissue>
    </source>
</reference>
<evidence type="ECO:0000313" key="3">
    <source>
        <dbReference type="Proteomes" id="UP000078046"/>
    </source>
</evidence>
<dbReference type="PANTHER" id="PTHR15294">
    <property type="entry name" value="RETINOVIN-RELATED"/>
    <property type="match status" value="1"/>
</dbReference>
<organism evidence="2 3">
    <name type="scientific">Intoshia linei</name>
    <dbReference type="NCBI Taxonomy" id="1819745"/>
    <lineage>
        <taxon>Eukaryota</taxon>
        <taxon>Metazoa</taxon>
        <taxon>Spiralia</taxon>
        <taxon>Lophotrochozoa</taxon>
        <taxon>Mesozoa</taxon>
        <taxon>Orthonectida</taxon>
        <taxon>Rhopaluridae</taxon>
        <taxon>Intoshia</taxon>
    </lineage>
</organism>
<dbReference type="PROSITE" id="PS50235">
    <property type="entry name" value="USP_3"/>
    <property type="match status" value="1"/>
</dbReference>
<gene>
    <name evidence="2" type="ORF">A3Q56_03983</name>
</gene>
<keyword evidence="3" id="KW-1185">Reference proteome</keyword>
<dbReference type="InterPro" id="IPR033505">
    <property type="entry name" value="USPL1"/>
</dbReference>